<dbReference type="OrthoDB" id="4425169at2759"/>
<protein>
    <recommendedName>
        <fullName evidence="3">ABM domain-containing protein</fullName>
    </recommendedName>
</protein>
<keyword evidence="2" id="KW-1185">Reference proteome</keyword>
<organism evidence="1 2">
    <name type="scientific">Aspergillus sydowii CBS 593.65</name>
    <dbReference type="NCBI Taxonomy" id="1036612"/>
    <lineage>
        <taxon>Eukaryota</taxon>
        <taxon>Fungi</taxon>
        <taxon>Dikarya</taxon>
        <taxon>Ascomycota</taxon>
        <taxon>Pezizomycotina</taxon>
        <taxon>Eurotiomycetes</taxon>
        <taxon>Eurotiomycetidae</taxon>
        <taxon>Eurotiales</taxon>
        <taxon>Aspergillaceae</taxon>
        <taxon>Aspergillus</taxon>
        <taxon>Aspergillus subgen. Nidulantes</taxon>
    </lineage>
</organism>
<reference evidence="2" key="1">
    <citation type="journal article" date="2017" name="Genome Biol.">
        <title>Comparative genomics reveals high biological diversity and specific adaptations in the industrially and medically important fungal genus Aspergillus.</title>
        <authorList>
            <person name="de Vries R.P."/>
            <person name="Riley R."/>
            <person name="Wiebenga A."/>
            <person name="Aguilar-Osorio G."/>
            <person name="Amillis S."/>
            <person name="Uchima C.A."/>
            <person name="Anderluh G."/>
            <person name="Asadollahi M."/>
            <person name="Askin M."/>
            <person name="Barry K."/>
            <person name="Battaglia E."/>
            <person name="Bayram O."/>
            <person name="Benocci T."/>
            <person name="Braus-Stromeyer S.A."/>
            <person name="Caldana C."/>
            <person name="Canovas D."/>
            <person name="Cerqueira G.C."/>
            <person name="Chen F."/>
            <person name="Chen W."/>
            <person name="Choi C."/>
            <person name="Clum A."/>
            <person name="Dos Santos R.A."/>
            <person name="Damasio A.R."/>
            <person name="Diallinas G."/>
            <person name="Emri T."/>
            <person name="Fekete E."/>
            <person name="Flipphi M."/>
            <person name="Freyberg S."/>
            <person name="Gallo A."/>
            <person name="Gournas C."/>
            <person name="Habgood R."/>
            <person name="Hainaut M."/>
            <person name="Harispe M.L."/>
            <person name="Henrissat B."/>
            <person name="Hilden K.S."/>
            <person name="Hope R."/>
            <person name="Hossain A."/>
            <person name="Karabika E."/>
            <person name="Karaffa L."/>
            <person name="Karanyi Z."/>
            <person name="Krasevec N."/>
            <person name="Kuo A."/>
            <person name="Kusch H."/>
            <person name="LaButti K."/>
            <person name="Lagendijk E.L."/>
            <person name="Lapidus A."/>
            <person name="Levasseur A."/>
            <person name="Lindquist E."/>
            <person name="Lipzen A."/>
            <person name="Logrieco A.F."/>
            <person name="MacCabe A."/>
            <person name="Maekelae M.R."/>
            <person name="Malavazi I."/>
            <person name="Melin P."/>
            <person name="Meyer V."/>
            <person name="Mielnichuk N."/>
            <person name="Miskei M."/>
            <person name="Molnar A.P."/>
            <person name="Mule G."/>
            <person name="Ngan C.Y."/>
            <person name="Orejas M."/>
            <person name="Orosz E."/>
            <person name="Ouedraogo J.P."/>
            <person name="Overkamp K.M."/>
            <person name="Park H.-S."/>
            <person name="Perrone G."/>
            <person name="Piumi F."/>
            <person name="Punt P.J."/>
            <person name="Ram A.F."/>
            <person name="Ramon A."/>
            <person name="Rauscher S."/>
            <person name="Record E."/>
            <person name="Riano-Pachon D.M."/>
            <person name="Robert V."/>
            <person name="Roehrig J."/>
            <person name="Ruller R."/>
            <person name="Salamov A."/>
            <person name="Salih N.S."/>
            <person name="Samson R.A."/>
            <person name="Sandor E."/>
            <person name="Sanguinetti M."/>
            <person name="Schuetze T."/>
            <person name="Sepcic K."/>
            <person name="Shelest E."/>
            <person name="Sherlock G."/>
            <person name="Sophianopoulou V."/>
            <person name="Squina F.M."/>
            <person name="Sun H."/>
            <person name="Susca A."/>
            <person name="Todd R.B."/>
            <person name="Tsang A."/>
            <person name="Unkles S.E."/>
            <person name="van de Wiele N."/>
            <person name="van Rossen-Uffink D."/>
            <person name="Oliveira J.V."/>
            <person name="Vesth T.C."/>
            <person name="Visser J."/>
            <person name="Yu J.-H."/>
            <person name="Zhou M."/>
            <person name="Andersen M.R."/>
            <person name="Archer D.B."/>
            <person name="Baker S.E."/>
            <person name="Benoit I."/>
            <person name="Brakhage A.A."/>
            <person name="Braus G.H."/>
            <person name="Fischer R."/>
            <person name="Frisvad J.C."/>
            <person name="Goldman G.H."/>
            <person name="Houbraken J."/>
            <person name="Oakley B."/>
            <person name="Pocsi I."/>
            <person name="Scazzocchio C."/>
            <person name="Seiboth B."/>
            <person name="vanKuyk P.A."/>
            <person name="Wortman J."/>
            <person name="Dyer P.S."/>
            <person name="Grigoriev I.V."/>
        </authorList>
    </citation>
    <scope>NUCLEOTIDE SEQUENCE [LARGE SCALE GENOMIC DNA]</scope>
    <source>
        <strain evidence="2">CBS 593.65</strain>
    </source>
</reference>
<dbReference type="RefSeq" id="XP_040697216.1">
    <property type="nucleotide sequence ID" value="XM_040852998.1"/>
</dbReference>
<dbReference type="VEuPathDB" id="FungiDB:ASPSYDRAFT_94616"/>
<dbReference type="AlphaFoldDB" id="A0A1L9T1T4"/>
<name>A0A1L9T1T4_9EURO</name>
<gene>
    <name evidence="1" type="ORF">ASPSYDRAFT_94616</name>
</gene>
<evidence type="ECO:0000313" key="2">
    <source>
        <dbReference type="Proteomes" id="UP000184356"/>
    </source>
</evidence>
<evidence type="ECO:0008006" key="3">
    <source>
        <dbReference type="Google" id="ProtNLM"/>
    </source>
</evidence>
<sequence>MTITELLWPVFKSDTQSQAEFAAKSPEIFAHFVGVPGLKDFFRGRIIFENGTPVDESSCRGALILEYKEWDDISSIHAFFPHSETFRSFIRLVKPYVAGPDIPQLFEAIVSAVLCAETGVTQVLKVARGPETEVVWSRLQKAIEEVYGNGKPLFSCANGVEKEEGVFLGIVGWQRVEDYERSRTVKTISALLREFGSGGEVFDVVIQLERMTV</sequence>
<dbReference type="STRING" id="1036612.A0A1L9T1T4"/>
<dbReference type="GeneID" id="63769071"/>
<accession>A0A1L9T1T4</accession>
<dbReference type="EMBL" id="KV878597">
    <property type="protein sequence ID" value="OJJ53410.1"/>
    <property type="molecule type" value="Genomic_DNA"/>
</dbReference>
<proteinExistence type="predicted"/>
<evidence type="ECO:0000313" key="1">
    <source>
        <dbReference type="EMBL" id="OJJ53410.1"/>
    </source>
</evidence>
<dbReference type="Proteomes" id="UP000184356">
    <property type="component" value="Unassembled WGS sequence"/>
</dbReference>